<evidence type="ECO:0008006" key="5">
    <source>
        <dbReference type="Google" id="ProtNLM"/>
    </source>
</evidence>
<keyword evidence="2" id="KW-0378">Hydrolase</keyword>
<protein>
    <recommendedName>
        <fullName evidence="5">Dipeptidyl aminopeptidase</fullName>
    </recommendedName>
</protein>
<evidence type="ECO:0000256" key="1">
    <source>
        <dbReference type="ARBA" id="ARBA00008645"/>
    </source>
</evidence>
<sequence length="424" mass="46350">MTVRSTGQSWALDIALAQGGFDALHPEAKGTLEQLGHDHTDFDKVFALVKSGAMLPKAWATVAGQAEERAAHHERGGFAQTAADLYVRAAVMWGRAQYSVFDASDPRKAAMREHANHCVERLGALRGGRVRRVVLDFEGGRIHGLLHLPAGEVKGAPAVILGPGMDMIKEDYIYAAERYYTSRGMVALSIEGPGQGESRANGLAVDLANYERAIGRYLDHLVALPEVDPARIGMFGISMSGYWGSRAAATDRRLAALAAFEAVTGDFRTIFEGAQPTFKNNYMYMAGYTDEQAFDRDLAERMPLGDLVGSIECPVLYGIGEFDELTPLEQAIESFERIAAPKELRVYENEFHPLGGVAAEVFRFGAEWLERALNGEFAETGRDVRHYVHRDGRTTDHTADPAWWLGTVPARIADARNGHGGARG</sequence>
<organism evidence="3 4">
    <name type="scientific">Kitasatospora cystarginea</name>
    <dbReference type="NCBI Taxonomy" id="58350"/>
    <lineage>
        <taxon>Bacteria</taxon>
        <taxon>Bacillati</taxon>
        <taxon>Actinomycetota</taxon>
        <taxon>Actinomycetes</taxon>
        <taxon>Kitasatosporales</taxon>
        <taxon>Streptomycetaceae</taxon>
        <taxon>Kitasatospora</taxon>
    </lineage>
</organism>
<name>A0ABN3EN74_9ACTN</name>
<keyword evidence="4" id="KW-1185">Reference proteome</keyword>
<proteinExistence type="inferred from homology"/>
<dbReference type="Proteomes" id="UP001500305">
    <property type="component" value="Unassembled WGS sequence"/>
</dbReference>
<comment type="similarity">
    <text evidence="1">Belongs to the AB hydrolase superfamily.</text>
</comment>
<gene>
    <name evidence="3" type="ORF">GCM10010430_54320</name>
</gene>
<dbReference type="Pfam" id="PF06500">
    <property type="entry name" value="FrsA-like"/>
    <property type="match status" value="1"/>
</dbReference>
<evidence type="ECO:0000256" key="2">
    <source>
        <dbReference type="ARBA" id="ARBA00022801"/>
    </source>
</evidence>
<dbReference type="RefSeq" id="WP_344639135.1">
    <property type="nucleotide sequence ID" value="NZ_BAAATR010000028.1"/>
</dbReference>
<dbReference type="InterPro" id="IPR050261">
    <property type="entry name" value="FrsA_esterase"/>
</dbReference>
<evidence type="ECO:0000313" key="4">
    <source>
        <dbReference type="Proteomes" id="UP001500305"/>
    </source>
</evidence>
<dbReference type="Gene3D" id="3.40.50.1820">
    <property type="entry name" value="alpha/beta hydrolase"/>
    <property type="match status" value="1"/>
</dbReference>
<dbReference type="InterPro" id="IPR029058">
    <property type="entry name" value="AB_hydrolase_fold"/>
</dbReference>
<dbReference type="SUPFAM" id="SSF53474">
    <property type="entry name" value="alpha/beta-Hydrolases"/>
    <property type="match status" value="1"/>
</dbReference>
<accession>A0ABN3EN74</accession>
<evidence type="ECO:0000313" key="3">
    <source>
        <dbReference type="EMBL" id="GAA2262985.1"/>
    </source>
</evidence>
<reference evidence="3 4" key="1">
    <citation type="journal article" date="2019" name="Int. J. Syst. Evol. Microbiol.">
        <title>The Global Catalogue of Microorganisms (GCM) 10K type strain sequencing project: providing services to taxonomists for standard genome sequencing and annotation.</title>
        <authorList>
            <consortium name="The Broad Institute Genomics Platform"/>
            <consortium name="The Broad Institute Genome Sequencing Center for Infectious Disease"/>
            <person name="Wu L."/>
            <person name="Ma J."/>
        </authorList>
    </citation>
    <scope>NUCLEOTIDE SEQUENCE [LARGE SCALE GENOMIC DNA]</scope>
    <source>
        <strain evidence="3 4">JCM 7356</strain>
    </source>
</reference>
<dbReference type="EMBL" id="BAAATR010000028">
    <property type="protein sequence ID" value="GAA2262985.1"/>
    <property type="molecule type" value="Genomic_DNA"/>
</dbReference>
<dbReference type="PANTHER" id="PTHR22946:SF12">
    <property type="entry name" value="CONIDIAL PIGMENT BIOSYNTHESIS PROTEIN AYG1 (AFU_ORTHOLOGUE AFUA_2G17550)"/>
    <property type="match status" value="1"/>
</dbReference>
<dbReference type="PANTHER" id="PTHR22946">
    <property type="entry name" value="DIENELACTONE HYDROLASE DOMAIN-CONTAINING PROTEIN-RELATED"/>
    <property type="match status" value="1"/>
</dbReference>
<dbReference type="InterPro" id="IPR010520">
    <property type="entry name" value="FrsA-like"/>
</dbReference>
<comment type="caution">
    <text evidence="3">The sequence shown here is derived from an EMBL/GenBank/DDBJ whole genome shotgun (WGS) entry which is preliminary data.</text>
</comment>